<feature type="region of interest" description="Disordered" evidence="1">
    <location>
        <begin position="100"/>
        <end position="126"/>
    </location>
</feature>
<feature type="transmembrane region" description="Helical" evidence="2">
    <location>
        <begin position="12"/>
        <end position="33"/>
    </location>
</feature>
<evidence type="ECO:0000313" key="4">
    <source>
        <dbReference type="Proteomes" id="UP000008635"/>
    </source>
</evidence>
<dbReference type="HOGENOM" id="CLU_1452230_0_0_0"/>
<gene>
    <name evidence="3" type="ordered locus">Deima_2885</name>
</gene>
<sequence>MEPHTTAIGPVHALIFLGLLAFSVFLSRMMGVWRQRDGVNARGQLSLPFQDARLMSFWMILLFAGAVFLLVDLGSGAPSISVLALSLLAFQASSWLSSRQRTLGSPPEGPPGRAISNPPRRPSPRPLFAERTILREVVSQEYRRVRKAGANTPKDQARQAGGAFIAALVSEPSQPCLRRWKRSSRP</sequence>
<dbReference type="EMBL" id="CP002454">
    <property type="protein sequence ID" value="ADV68514.1"/>
    <property type="molecule type" value="Genomic_DNA"/>
</dbReference>
<organism evidence="3 4">
    <name type="scientific">Deinococcus maricopensis (strain DSM 21211 / LMG 22137 / NRRL B-23946 / LB-34)</name>
    <dbReference type="NCBI Taxonomy" id="709986"/>
    <lineage>
        <taxon>Bacteria</taxon>
        <taxon>Thermotogati</taxon>
        <taxon>Deinococcota</taxon>
        <taxon>Deinococci</taxon>
        <taxon>Deinococcales</taxon>
        <taxon>Deinococcaceae</taxon>
        <taxon>Deinococcus</taxon>
    </lineage>
</organism>
<dbReference type="STRING" id="709986.Deima_2885"/>
<keyword evidence="2" id="KW-1133">Transmembrane helix</keyword>
<keyword evidence="2" id="KW-0812">Transmembrane</keyword>
<keyword evidence="2" id="KW-0472">Membrane</keyword>
<dbReference type="KEGG" id="dmr:Deima_2885"/>
<dbReference type="Proteomes" id="UP000008635">
    <property type="component" value="Chromosome"/>
</dbReference>
<protein>
    <submittedName>
        <fullName evidence="3">Uncharacterized protein</fullName>
    </submittedName>
</protein>
<accession>E8UBS5</accession>
<name>E8UBS5_DEIML</name>
<proteinExistence type="predicted"/>
<reference evidence="4" key="2">
    <citation type="submission" date="2011-01" db="EMBL/GenBank/DDBJ databases">
        <title>The complete genome of Deinococcus maricopensis DSM 21211.</title>
        <authorList>
            <consortium name="US DOE Joint Genome Institute (JGI-PGF)"/>
            <person name="Lucas S."/>
            <person name="Copeland A."/>
            <person name="Lapidus A."/>
            <person name="Goodwin L."/>
            <person name="Pitluck S."/>
            <person name="Kyrpides N."/>
            <person name="Mavromatis K."/>
            <person name="Pagani I."/>
            <person name="Ivanova N."/>
            <person name="Ovchinnikova G."/>
            <person name="Zeytun A."/>
            <person name="Detter J.C."/>
            <person name="Han C."/>
            <person name="Land M."/>
            <person name="Hauser L."/>
            <person name="Markowitz V."/>
            <person name="Cheng J.-F."/>
            <person name="Hugenholtz P."/>
            <person name="Woyke T."/>
            <person name="Wu D."/>
            <person name="Pukall R."/>
            <person name="Gehrich-Schroeter G."/>
            <person name="Brambilla E."/>
            <person name="Klenk H.-P."/>
            <person name="Eisen J.A."/>
        </authorList>
    </citation>
    <scope>NUCLEOTIDE SEQUENCE [LARGE SCALE GENOMIC DNA]</scope>
    <source>
        <strain evidence="4">DSM 21211 / LMG 22137 / NRRL B-23946 / LB-34</strain>
    </source>
</reference>
<reference evidence="3 4" key="1">
    <citation type="journal article" date="2011" name="Stand. Genomic Sci.">
        <title>Complete genome sequence of Deinococcus maricopensis type strain (LB-34).</title>
        <authorList>
            <person name="Pukall R."/>
            <person name="Zeytun A."/>
            <person name="Lucas S."/>
            <person name="Lapidus A."/>
            <person name="Hammon N."/>
            <person name="Deshpande S."/>
            <person name="Nolan M."/>
            <person name="Cheng J.F."/>
            <person name="Pitluck S."/>
            <person name="Liolios K."/>
            <person name="Pagani I."/>
            <person name="Mikhailova N."/>
            <person name="Ivanova N."/>
            <person name="Mavromatis K."/>
            <person name="Pati A."/>
            <person name="Tapia R."/>
            <person name="Han C."/>
            <person name="Goodwin L."/>
            <person name="Chen A."/>
            <person name="Palaniappan K."/>
            <person name="Land M."/>
            <person name="Hauser L."/>
            <person name="Chang Y.J."/>
            <person name="Jeffries C.D."/>
            <person name="Brambilla E.M."/>
            <person name="Rohde M."/>
            <person name="Goker M."/>
            <person name="Detter J.C."/>
            <person name="Woyke T."/>
            <person name="Bristow J."/>
            <person name="Eisen J.A."/>
            <person name="Markowitz V."/>
            <person name="Hugenholtz P."/>
            <person name="Kyrpides N.C."/>
            <person name="Klenk H.P."/>
        </authorList>
    </citation>
    <scope>NUCLEOTIDE SEQUENCE [LARGE SCALE GENOMIC DNA]</scope>
    <source>
        <strain evidence="4">DSM 21211 / LMG 22137 / NRRL B-23946 / LB-34</strain>
    </source>
</reference>
<evidence type="ECO:0000256" key="2">
    <source>
        <dbReference type="SAM" id="Phobius"/>
    </source>
</evidence>
<evidence type="ECO:0000256" key="1">
    <source>
        <dbReference type="SAM" id="MobiDB-lite"/>
    </source>
</evidence>
<keyword evidence="4" id="KW-1185">Reference proteome</keyword>
<dbReference type="RefSeq" id="WP_013558018.1">
    <property type="nucleotide sequence ID" value="NC_014958.1"/>
</dbReference>
<dbReference type="AlphaFoldDB" id="E8UBS5"/>
<feature type="transmembrane region" description="Helical" evidence="2">
    <location>
        <begin position="54"/>
        <end position="71"/>
    </location>
</feature>
<evidence type="ECO:0000313" key="3">
    <source>
        <dbReference type="EMBL" id="ADV68514.1"/>
    </source>
</evidence>